<evidence type="ECO:0000256" key="3">
    <source>
        <dbReference type="ARBA" id="ARBA00029721"/>
    </source>
</evidence>
<dbReference type="EMBL" id="GAKP01000705">
    <property type="protein sequence ID" value="JAC58247.1"/>
    <property type="molecule type" value="Transcribed_RNA"/>
</dbReference>
<evidence type="ECO:0000313" key="6">
    <source>
        <dbReference type="EMBL" id="JAC58247.1"/>
    </source>
</evidence>
<evidence type="ECO:0000256" key="2">
    <source>
        <dbReference type="ARBA" id="ARBA00022553"/>
    </source>
</evidence>
<dbReference type="AlphaFoldDB" id="A0A034WVA0"/>
<dbReference type="OrthoDB" id="10045817at2759"/>
<evidence type="ECO:0000313" key="8">
    <source>
        <dbReference type="RefSeq" id="XP_019844938.1"/>
    </source>
</evidence>
<reference evidence="6" key="1">
    <citation type="journal article" date="2014" name="BMC Genomics">
        <title>Characterizing the developmental transcriptome of the oriental fruit fly, Bactrocera dorsalis (Diptera: Tephritidae) through comparative genomic analysis with Drosophila melanogaster utilizing modENCODE datasets.</title>
        <authorList>
            <person name="Geib S.M."/>
            <person name="Calla B."/>
            <person name="Hall B."/>
            <person name="Hou S."/>
            <person name="Manoukis N.C."/>
        </authorList>
    </citation>
    <scope>NUCLEOTIDE SEQUENCE</scope>
    <source>
        <strain evidence="6">Punador</strain>
    </source>
</reference>
<organism evidence="6">
    <name type="scientific">Bactrocera dorsalis</name>
    <name type="common">Oriental fruit fly</name>
    <name type="synonym">Dacus dorsalis</name>
    <dbReference type="NCBI Taxonomy" id="27457"/>
    <lineage>
        <taxon>Eukaryota</taxon>
        <taxon>Metazoa</taxon>
        <taxon>Ecdysozoa</taxon>
        <taxon>Arthropoda</taxon>
        <taxon>Hexapoda</taxon>
        <taxon>Insecta</taxon>
        <taxon>Pterygota</taxon>
        <taxon>Neoptera</taxon>
        <taxon>Endopterygota</taxon>
        <taxon>Diptera</taxon>
        <taxon>Brachycera</taxon>
        <taxon>Muscomorpha</taxon>
        <taxon>Tephritoidea</taxon>
        <taxon>Tephritidae</taxon>
        <taxon>Bactrocera</taxon>
        <taxon>Bactrocera</taxon>
    </lineage>
</organism>
<protein>
    <recommendedName>
        <fullName evidence="1">Oxidative stress-responsive serine-rich protein 1</fullName>
    </recommendedName>
    <alternativeName>
        <fullName evidence="4">Oxidative stress-responsive protein 1</fullName>
    </alternativeName>
    <alternativeName>
        <fullName evidence="3">Peroxide-inducible transcript 1 protein</fullName>
    </alternativeName>
</protein>
<gene>
    <name evidence="6" type="primary">CT111</name>
    <name evidence="8" type="synonym">LOC105223757</name>
</gene>
<reference evidence="8" key="2">
    <citation type="submission" date="2022-04" db="UniProtKB">
        <authorList>
            <consortium name="RefSeq"/>
        </authorList>
    </citation>
    <scope>IDENTIFICATION</scope>
    <source>
        <strain evidence="8">Punador</strain>
    </source>
</reference>
<sequence>MKASSIMTEEISSELHKLEINSTDPAHLGAINLIDTAQLPLNLNPFYEDDANSNDLKFEDGKIVSSLTQMQRNNQGCRRCRLRRRSESSADAYKSATTVLSTDTSDVSCETHTILGVQRQSLKHRRSILRPPVLRKLQNLQKLLHTLPKVDNEQTSTGAMGKALNSSINKNLVSPGSSRGICDFRDLIHECENLLNLENDVKGRFGLVSPDQRVSKNFTTMQSSMLSRSLFSNKERNSFAHTGAQACSPERNVGNNTRSNASTSCSQQAGNGAAGIANSSGTSDDVTIDELASYFDTFVHIPKKMSTMAEMMYI</sequence>
<dbReference type="GeneID" id="105223757"/>
<keyword evidence="7" id="KW-1185">Reference proteome</keyword>
<evidence type="ECO:0000256" key="5">
    <source>
        <dbReference type="SAM" id="MobiDB-lite"/>
    </source>
</evidence>
<evidence type="ECO:0000256" key="4">
    <source>
        <dbReference type="ARBA" id="ARBA00031405"/>
    </source>
</evidence>
<dbReference type="RefSeq" id="XP_019844938.1">
    <property type="nucleotide sequence ID" value="XM_019989379.2"/>
</dbReference>
<feature type="region of interest" description="Disordered" evidence="5">
    <location>
        <begin position="242"/>
        <end position="282"/>
    </location>
</feature>
<feature type="compositionally biased region" description="Polar residues" evidence="5">
    <location>
        <begin position="253"/>
        <end position="265"/>
    </location>
</feature>
<name>A0A034WVA0_BACDO</name>
<dbReference type="KEGG" id="bdr:105223757"/>
<accession>A0A034WVA0</accession>
<proteinExistence type="predicted"/>
<evidence type="ECO:0000256" key="1">
    <source>
        <dbReference type="ARBA" id="ARBA00015005"/>
    </source>
</evidence>
<dbReference type="Proteomes" id="UP001652620">
    <property type="component" value="Chromosome 1"/>
</dbReference>
<dbReference type="PANTHER" id="PTHR31383">
    <property type="entry name" value="OXIDATIVE STRESS-RESPONSE SERINE-RICH PROTEIN 1"/>
    <property type="match status" value="1"/>
</dbReference>
<dbReference type="PANTHER" id="PTHR31383:SF2">
    <property type="entry name" value="OXIDATIVE STRESS-RESPONSIVE SERINE-RICH PROTEIN 1"/>
    <property type="match status" value="1"/>
</dbReference>
<evidence type="ECO:0000313" key="7">
    <source>
        <dbReference type="Proteomes" id="UP001652620"/>
    </source>
</evidence>
<feature type="compositionally biased region" description="Low complexity" evidence="5">
    <location>
        <begin position="266"/>
        <end position="282"/>
    </location>
</feature>
<keyword evidence="2" id="KW-0597">Phosphoprotein</keyword>
<dbReference type="RefSeq" id="XP_019844938.2">
    <property type="nucleotide sequence ID" value="XM_019989379.3"/>
</dbReference>
<dbReference type="InterPro" id="IPR008494">
    <property type="entry name" value="DUF776"/>
</dbReference>
<dbReference type="GO" id="GO:0070301">
    <property type="term" value="P:cellular response to hydrogen peroxide"/>
    <property type="evidence" value="ECO:0007669"/>
    <property type="project" value="TreeGrafter"/>
</dbReference>